<feature type="compositionally biased region" description="Basic and acidic residues" evidence="1">
    <location>
        <begin position="62"/>
        <end position="73"/>
    </location>
</feature>
<protein>
    <submittedName>
        <fullName evidence="2">Uncharacterized protein</fullName>
    </submittedName>
</protein>
<comment type="caution">
    <text evidence="2">The sequence shown here is derived from an EMBL/GenBank/DDBJ whole genome shotgun (WGS) entry which is preliminary data.</text>
</comment>
<evidence type="ECO:0000313" key="2">
    <source>
        <dbReference type="EMBL" id="KAF7277259.1"/>
    </source>
</evidence>
<evidence type="ECO:0000313" key="3">
    <source>
        <dbReference type="Proteomes" id="UP000625711"/>
    </source>
</evidence>
<keyword evidence="3" id="KW-1185">Reference proteome</keyword>
<accession>A0A834MG89</accession>
<proteinExistence type="predicted"/>
<dbReference type="EMBL" id="JAACXV010003221">
    <property type="protein sequence ID" value="KAF7277259.1"/>
    <property type="molecule type" value="Genomic_DNA"/>
</dbReference>
<reference evidence="2" key="1">
    <citation type="submission" date="2020-08" db="EMBL/GenBank/DDBJ databases">
        <title>Genome sequencing and assembly of the red palm weevil Rhynchophorus ferrugineus.</title>
        <authorList>
            <person name="Dias G.B."/>
            <person name="Bergman C.M."/>
            <person name="Manee M."/>
        </authorList>
    </citation>
    <scope>NUCLEOTIDE SEQUENCE</scope>
    <source>
        <strain evidence="2">AA-2017</strain>
        <tissue evidence="2">Whole larva</tissue>
    </source>
</reference>
<sequence length="73" mass="8491">MNSQENRRSVPFNKGRRKKKRVGEKTRFSIFFLPSGRGFVTGVNKADFRSRTGARNRSGMSGKEEKTEDFYRI</sequence>
<name>A0A834MG89_RHYFE</name>
<dbReference type="Proteomes" id="UP000625711">
    <property type="component" value="Unassembled WGS sequence"/>
</dbReference>
<feature type="region of interest" description="Disordered" evidence="1">
    <location>
        <begin position="1"/>
        <end position="23"/>
    </location>
</feature>
<dbReference type="AlphaFoldDB" id="A0A834MG89"/>
<evidence type="ECO:0000256" key="1">
    <source>
        <dbReference type="SAM" id="MobiDB-lite"/>
    </source>
</evidence>
<gene>
    <name evidence="2" type="ORF">GWI33_008961</name>
</gene>
<organism evidence="2 3">
    <name type="scientific">Rhynchophorus ferrugineus</name>
    <name type="common">Red palm weevil</name>
    <name type="synonym">Curculio ferrugineus</name>
    <dbReference type="NCBI Taxonomy" id="354439"/>
    <lineage>
        <taxon>Eukaryota</taxon>
        <taxon>Metazoa</taxon>
        <taxon>Ecdysozoa</taxon>
        <taxon>Arthropoda</taxon>
        <taxon>Hexapoda</taxon>
        <taxon>Insecta</taxon>
        <taxon>Pterygota</taxon>
        <taxon>Neoptera</taxon>
        <taxon>Endopterygota</taxon>
        <taxon>Coleoptera</taxon>
        <taxon>Polyphaga</taxon>
        <taxon>Cucujiformia</taxon>
        <taxon>Curculionidae</taxon>
        <taxon>Dryophthorinae</taxon>
        <taxon>Rhynchophorus</taxon>
    </lineage>
</organism>
<feature type="region of interest" description="Disordered" evidence="1">
    <location>
        <begin position="51"/>
        <end position="73"/>
    </location>
</feature>